<evidence type="ECO:0000313" key="9">
    <source>
        <dbReference type="EMBL" id="AKA75188.1"/>
    </source>
</evidence>
<evidence type="ECO:0000313" key="25">
    <source>
        <dbReference type="Proteomes" id="UP000269431"/>
    </source>
</evidence>
<dbReference type="Proteomes" id="UP000033085">
    <property type="component" value="Chromosome"/>
</dbReference>
<evidence type="ECO:0000313" key="30">
    <source>
        <dbReference type="Proteomes" id="UP000282269"/>
    </source>
</evidence>
<dbReference type="Proteomes" id="UP000076770">
    <property type="component" value="Chromosome i"/>
</dbReference>
<dbReference type="EMBL" id="CP033239">
    <property type="protein sequence ID" value="AZF77470.1"/>
    <property type="molecule type" value="Genomic_DNA"/>
</dbReference>
<gene>
    <name evidence="18" type="ORF">HFC64_06480</name>
    <name evidence="19" type="ORF">SSOP1_2359</name>
    <name evidence="10" type="ORF">SULA_0033</name>
    <name evidence="8" type="ORF">SULB_0034</name>
    <name evidence="9" type="ORF">SULC_0033</name>
    <name evidence="11" type="ORF">SULG_00170</name>
    <name evidence="12" type="ORF">SULH_00170</name>
    <name evidence="13" type="ORF">SULI_00170</name>
    <name evidence="14" type="ORF">SULM_00170</name>
    <name evidence="15" type="ORF">SULN_00170</name>
    <name evidence="16" type="ORF">SULO_00170</name>
    <name evidence="17" type="ORF">SULZ_00170</name>
</gene>
<organism evidence="9 20">
    <name type="scientific">Saccharolobus solfataricus</name>
    <name type="common">Sulfolobus solfataricus</name>
    <dbReference type="NCBI Taxonomy" id="2287"/>
    <lineage>
        <taxon>Archaea</taxon>
        <taxon>Thermoproteota</taxon>
        <taxon>Thermoprotei</taxon>
        <taxon>Sulfolobales</taxon>
        <taxon>Sulfolobaceae</taxon>
        <taxon>Saccharolobus</taxon>
    </lineage>
</organism>
<keyword evidence="2" id="KW-0436">Ligase</keyword>
<evidence type="ECO:0000313" key="17">
    <source>
        <dbReference type="EMBL" id="AZF82684.1"/>
    </source>
</evidence>
<keyword evidence="3" id="KW-0547">Nucleotide-binding</keyword>
<dbReference type="Gene3D" id="3.30.300.30">
    <property type="match status" value="1"/>
</dbReference>
<protein>
    <submittedName>
        <fullName evidence="18">AMP-binding protein</fullName>
    </submittedName>
    <submittedName>
        <fullName evidence="9">AMP-dependent synthetase</fullName>
    </submittedName>
</protein>
<dbReference type="Proteomes" id="UP000033106">
    <property type="component" value="Chromosome"/>
</dbReference>
<dbReference type="KEGG" id="ssof:SULC_0033"/>
<dbReference type="InterPro" id="IPR025110">
    <property type="entry name" value="AMP-bd_C"/>
</dbReference>
<evidence type="ECO:0000313" key="19">
    <source>
        <dbReference type="EMBL" id="SAI85913.1"/>
    </source>
</evidence>
<evidence type="ECO:0000313" key="8">
    <source>
        <dbReference type="EMBL" id="AKA72488.1"/>
    </source>
</evidence>
<sequence length="571" mass="64643">MDYYTLYDLSLEKPETYWETFANRLSFFKKWEKVIEKNKQLPIAKWFINGTTNIAYNALNHGGKALIFYQENKHKGDEITFDELNNMSSMIAGLLLDKGVRRGDRIAIYMPNSICTIATILAAARLGAIYTLIFAGLGINAIVSRISNLEPKLVISIDKTFRRGKEIKLYTNLANIVFPRDSSQFDYTREYKEFEKIESNEPLKIMYTSGTTGKPKGVILPHGAWMVGDYTVFDLMFSLKSDDIVLTTADVGWITFSRIMYGTLMHGSTLAFMEGAPDYPSDRLPKIIDELQPKVLFTSPTLLRTLQKLDVKLPRVEFIATAGEIMDETAWKYALRFSDRVADVYGQTELGYVIGYPYALDGVEPKIGYAGLPFPAAVIDTVDENGKSLRGHIGHLVAREPFPTQFIGIWKDEDKFLSYFEKFNSHDTGDLAIIDEKGYVKIVGRDDDMIKIAGHRITSGEVESVINSLQGIIESAAVGIPDEIKGEKLVVFYVGNVDERIVATKVREMLGPIYVIDKIYKVERLPKSRSGKIVRRVLRDLLLGKEIDETILEDPEILKEIKNEIKRSERI</sequence>
<evidence type="ECO:0000313" key="20">
    <source>
        <dbReference type="Proteomes" id="UP000033057"/>
    </source>
</evidence>
<dbReference type="EMBL" id="CP033237">
    <property type="protein sequence ID" value="AZF72242.1"/>
    <property type="molecule type" value="Genomic_DNA"/>
</dbReference>
<dbReference type="Proteomes" id="UP000278715">
    <property type="component" value="Chromosome"/>
</dbReference>
<feature type="domain" description="AMP-binding enzyme C-terminal" evidence="6">
    <location>
        <begin position="461"/>
        <end position="532"/>
    </location>
</feature>
<dbReference type="KEGG" id="ssoa:SULA_0033"/>
<dbReference type="PATRIC" id="fig|2287.6.peg.35"/>
<dbReference type="SUPFAM" id="SSF56801">
    <property type="entry name" value="Acetyl-CoA synthetase-like"/>
    <property type="match status" value="1"/>
</dbReference>
<dbReference type="PROSITE" id="PS00455">
    <property type="entry name" value="AMP_BINDING"/>
    <property type="match status" value="1"/>
</dbReference>
<dbReference type="GO" id="GO:0005524">
    <property type="term" value="F:ATP binding"/>
    <property type="evidence" value="ECO:0007669"/>
    <property type="project" value="UniProtKB-KW"/>
</dbReference>
<evidence type="ECO:0000313" key="28">
    <source>
        <dbReference type="Proteomes" id="UP000275843"/>
    </source>
</evidence>
<dbReference type="OrthoDB" id="193284at2157"/>
<dbReference type="PANTHER" id="PTHR24095">
    <property type="entry name" value="ACETYL-COENZYME A SYNTHETASE"/>
    <property type="match status" value="1"/>
</dbReference>
<dbReference type="InterPro" id="IPR020845">
    <property type="entry name" value="AMP-binding_CS"/>
</dbReference>
<dbReference type="OMA" id="IYIMHTS"/>
<dbReference type="EMBL" id="CP033240">
    <property type="protein sequence ID" value="AZF80076.1"/>
    <property type="molecule type" value="Genomic_DNA"/>
</dbReference>
<dbReference type="Proteomes" id="UP000267993">
    <property type="component" value="Chromosome"/>
</dbReference>
<reference evidence="24 25" key="4">
    <citation type="journal article" date="2018" name="Proc. Natl. Acad. Sci. U.S.A.">
        <title>Nonmutational mechanism of inheritance in the Archaeon Sulfolobus solfataricus.</title>
        <authorList>
            <person name="Payne S."/>
            <person name="McCarthy S."/>
            <person name="Johnson T."/>
            <person name="North E."/>
            <person name="Blum P."/>
        </authorList>
    </citation>
    <scope>NUCLEOTIDE SEQUENCE [LARGE SCALE GENOMIC DNA]</scope>
    <source>
        <strain evidence="12 24">SARC-H</strain>
        <strain evidence="13 28">SARC-I</strain>
        <strain evidence="15 29">SARC-N</strain>
        <strain evidence="16 30">SARC-O</strain>
        <strain evidence="17 25">SUL120</strain>
        <strain evidence="11 26">SULG</strain>
        <strain evidence="14 27">SULM</strain>
    </source>
</reference>
<evidence type="ECO:0000313" key="27">
    <source>
        <dbReference type="Proteomes" id="UP000273443"/>
    </source>
</evidence>
<evidence type="ECO:0000313" key="12">
    <source>
        <dbReference type="EMBL" id="AZF69622.1"/>
    </source>
</evidence>
<accession>A0A0E3MDA5</accession>
<evidence type="ECO:0000256" key="1">
    <source>
        <dbReference type="ARBA" id="ARBA00006432"/>
    </source>
</evidence>
<evidence type="ECO:0000313" key="18">
    <source>
        <dbReference type="EMBL" id="QPG49512.1"/>
    </source>
</evidence>
<dbReference type="KEGG" id="ssol:SULB_0034"/>
<dbReference type="EMBL" id="CP033236">
    <property type="protein sequence ID" value="AZF69622.1"/>
    <property type="molecule type" value="Genomic_DNA"/>
</dbReference>
<dbReference type="Proteomes" id="UP000275843">
    <property type="component" value="Chromosome"/>
</dbReference>
<evidence type="ECO:0000313" key="21">
    <source>
        <dbReference type="Proteomes" id="UP000033085"/>
    </source>
</evidence>
<evidence type="ECO:0000313" key="23">
    <source>
        <dbReference type="Proteomes" id="UP000076770"/>
    </source>
</evidence>
<dbReference type="EMBL" id="CP011056">
    <property type="protein sequence ID" value="AKA75188.1"/>
    <property type="molecule type" value="Genomic_DNA"/>
</dbReference>
<dbReference type="Proteomes" id="UP000273443">
    <property type="component" value="Chromosome"/>
</dbReference>
<dbReference type="GeneID" id="44127951"/>
<dbReference type="InterPro" id="IPR000873">
    <property type="entry name" value="AMP-dep_synth/lig_dom"/>
</dbReference>
<dbReference type="EMBL" id="CP011057">
    <property type="protein sequence ID" value="AKA77881.1"/>
    <property type="molecule type" value="Genomic_DNA"/>
</dbReference>
<dbReference type="Pfam" id="PF13193">
    <property type="entry name" value="AMP-binding_C"/>
    <property type="match status" value="1"/>
</dbReference>
<dbReference type="GO" id="GO:0003987">
    <property type="term" value="F:acetate-CoA ligase activity"/>
    <property type="evidence" value="ECO:0007669"/>
    <property type="project" value="TreeGrafter"/>
</dbReference>
<dbReference type="EMBL" id="CP050869">
    <property type="protein sequence ID" value="QPG49512.1"/>
    <property type="molecule type" value="Genomic_DNA"/>
</dbReference>
<reference evidence="9" key="5">
    <citation type="submission" date="2018-10" db="EMBL/GenBank/DDBJ databases">
        <authorList>
            <person name="McCarthy S."/>
            <person name="Gradnigo J."/>
            <person name="Johnson T."/>
            <person name="Payne S."/>
            <person name="Lipzen A."/>
            <person name="Schackwitz W."/>
            <person name="Martin J."/>
            <person name="Moriyama E."/>
            <person name="Blum P."/>
        </authorList>
    </citation>
    <scope>NUCLEOTIDE SEQUENCE</scope>
    <source>
        <strain evidence="8">SARC-B</strain>
        <strain evidence="9">SARC-C</strain>
        <strain evidence="10">SULA</strain>
    </source>
</reference>
<comment type="similarity">
    <text evidence="1">Belongs to the ATP-dependent AMP-binding enzyme family.</text>
</comment>
<feature type="domain" description="Acetyl-coenzyme A synthetase N-terminal" evidence="7">
    <location>
        <begin position="3"/>
        <end position="58"/>
    </location>
</feature>
<reference evidence="23" key="2">
    <citation type="submission" date="2016-04" db="EMBL/GenBank/DDBJ databases">
        <authorList>
            <person name="Shah S.A."/>
            <person name="Garrett R.A."/>
        </authorList>
    </citation>
    <scope>NUCLEOTIDE SEQUENCE [LARGE SCALE GENOMIC DNA]</scope>
    <source>
        <strain evidence="23">ATCC 35091 / DSM 1616 / JCM 8930 / NBRC 15331 / P1</strain>
    </source>
</reference>
<dbReference type="PANTHER" id="PTHR24095:SF232">
    <property type="entry name" value="ACETYL-COENZYME A SYNTHETASE"/>
    <property type="match status" value="1"/>
</dbReference>
<evidence type="ECO:0000313" key="10">
    <source>
        <dbReference type="EMBL" id="AKA77881.1"/>
    </source>
</evidence>
<dbReference type="Proteomes" id="UP000033057">
    <property type="component" value="Chromosome"/>
</dbReference>
<evidence type="ECO:0000256" key="3">
    <source>
        <dbReference type="ARBA" id="ARBA00022741"/>
    </source>
</evidence>
<dbReference type="EMBL" id="CP033241">
    <property type="protein sequence ID" value="AZF82684.1"/>
    <property type="molecule type" value="Genomic_DNA"/>
</dbReference>
<dbReference type="Proteomes" id="UP000594632">
    <property type="component" value="Chromosome"/>
</dbReference>
<dbReference type="Proteomes" id="UP000269431">
    <property type="component" value="Chromosome"/>
</dbReference>
<keyword evidence="4" id="KW-0067">ATP-binding</keyword>
<evidence type="ECO:0000259" key="5">
    <source>
        <dbReference type="Pfam" id="PF00501"/>
    </source>
</evidence>
<dbReference type="InterPro" id="IPR032387">
    <property type="entry name" value="ACAS_N"/>
</dbReference>
<evidence type="ECO:0000256" key="4">
    <source>
        <dbReference type="ARBA" id="ARBA00022840"/>
    </source>
</evidence>
<feature type="domain" description="AMP-dependent synthetase/ligase" evidence="5">
    <location>
        <begin position="62"/>
        <end position="402"/>
    </location>
</feature>
<dbReference type="Proteomes" id="UP000282269">
    <property type="component" value="Chromosome"/>
</dbReference>
<evidence type="ECO:0000313" key="13">
    <source>
        <dbReference type="EMBL" id="AZF72242.1"/>
    </source>
</evidence>
<dbReference type="Proteomes" id="UP000273194">
    <property type="component" value="Chromosome"/>
</dbReference>
<reference evidence="19" key="3">
    <citation type="submission" date="2016-04" db="EMBL/GenBank/DDBJ databases">
        <authorList>
            <person name="Evans L.H."/>
            <person name="Alamgir A."/>
            <person name="Owens N."/>
            <person name="Weber N.D."/>
            <person name="Virtaneva K."/>
            <person name="Barbian K."/>
            <person name="Babar A."/>
            <person name="Rosenke K."/>
        </authorList>
    </citation>
    <scope>NUCLEOTIDE SEQUENCE</scope>
    <source>
        <strain evidence="19">P1</strain>
    </source>
</reference>
<dbReference type="Gene3D" id="3.40.50.12780">
    <property type="entry name" value="N-terminal domain of ligase-like"/>
    <property type="match status" value="1"/>
</dbReference>
<evidence type="ECO:0000259" key="7">
    <source>
        <dbReference type="Pfam" id="PF16177"/>
    </source>
</evidence>
<dbReference type="AlphaFoldDB" id="A0A0E3MDA5"/>
<evidence type="ECO:0000313" key="11">
    <source>
        <dbReference type="EMBL" id="AZF67002.1"/>
    </source>
</evidence>
<evidence type="ECO:0000259" key="6">
    <source>
        <dbReference type="Pfam" id="PF13193"/>
    </source>
</evidence>
<dbReference type="GeneID" id="1453713"/>
<reference evidence="18 31" key="6">
    <citation type="journal article" date="2020" name="Nat. Commun.">
        <title>The structures of two archaeal type IV pili illuminate evolutionary relationships.</title>
        <authorList>
            <person name="Wang F."/>
            <person name="Baquero D.P."/>
            <person name="Su Z."/>
            <person name="Beltran L.C."/>
            <person name="Prangishvili D."/>
            <person name="Krupovic M."/>
            <person name="Egelman E.H."/>
        </authorList>
    </citation>
    <scope>NUCLEOTIDE SEQUENCE [LARGE SCALE GENOMIC DNA]</scope>
    <source>
        <strain evidence="18 31">POZ149</strain>
    </source>
</reference>
<reference evidence="20 21" key="1">
    <citation type="journal article" date="2015" name="Genome Announc.">
        <title>Complete Genome Sequence of Sulfolobus solfataricus Strain 98/2 and Evolved Derivatives.</title>
        <authorList>
            <person name="McCarthy S."/>
            <person name="Gradnigo J."/>
            <person name="Johnson T."/>
            <person name="Payne S."/>
            <person name="Lipzen A."/>
            <person name="Martin J."/>
            <person name="Schackwitz W."/>
            <person name="Moriyama E."/>
            <person name="Blum P."/>
        </authorList>
    </citation>
    <scope>NUCLEOTIDE SEQUENCE [LARGE SCALE GENOMIC DNA]</scope>
    <source>
        <strain evidence="20">98/2 SULC</strain>
        <strain evidence="8">SARC-B</strain>
        <strain evidence="9">SARC-C</strain>
        <strain evidence="10 22">SULA</strain>
        <strain evidence="21">SULB</strain>
    </source>
</reference>
<evidence type="ECO:0000313" key="31">
    <source>
        <dbReference type="Proteomes" id="UP000594632"/>
    </source>
</evidence>
<dbReference type="InterPro" id="IPR042099">
    <property type="entry name" value="ANL_N_sf"/>
</dbReference>
<evidence type="ECO:0000313" key="26">
    <source>
        <dbReference type="Proteomes" id="UP000273194"/>
    </source>
</evidence>
<dbReference type="EMBL" id="LT549890">
    <property type="protein sequence ID" value="SAI85913.1"/>
    <property type="molecule type" value="Genomic_DNA"/>
</dbReference>
<dbReference type="InterPro" id="IPR045851">
    <property type="entry name" value="AMP-bd_C_sf"/>
</dbReference>
<dbReference type="EMBL" id="CP033235">
    <property type="protein sequence ID" value="AZF67002.1"/>
    <property type="molecule type" value="Genomic_DNA"/>
</dbReference>
<dbReference type="RefSeq" id="WP_009992066.1">
    <property type="nucleotide sequence ID" value="NZ_CP011055.2"/>
</dbReference>
<proteinExistence type="inferred from homology"/>
<dbReference type="EMBL" id="CP033238">
    <property type="protein sequence ID" value="AZF74862.1"/>
    <property type="molecule type" value="Genomic_DNA"/>
</dbReference>
<evidence type="ECO:0000313" key="16">
    <source>
        <dbReference type="EMBL" id="AZF80076.1"/>
    </source>
</evidence>
<evidence type="ECO:0000313" key="22">
    <source>
        <dbReference type="Proteomes" id="UP000033106"/>
    </source>
</evidence>
<dbReference type="EMBL" id="CP011055">
    <property type="protein sequence ID" value="AKA72488.1"/>
    <property type="molecule type" value="Genomic_DNA"/>
</dbReference>
<evidence type="ECO:0000313" key="14">
    <source>
        <dbReference type="EMBL" id="AZF74862.1"/>
    </source>
</evidence>
<evidence type="ECO:0000256" key="2">
    <source>
        <dbReference type="ARBA" id="ARBA00022598"/>
    </source>
</evidence>
<dbReference type="GO" id="GO:0006085">
    <property type="term" value="P:acetyl-CoA biosynthetic process"/>
    <property type="evidence" value="ECO:0007669"/>
    <property type="project" value="TreeGrafter"/>
</dbReference>
<dbReference type="Pfam" id="PF16177">
    <property type="entry name" value="ACAS_N"/>
    <property type="match status" value="1"/>
</dbReference>
<evidence type="ECO:0000313" key="24">
    <source>
        <dbReference type="Proteomes" id="UP000267993"/>
    </source>
</evidence>
<evidence type="ECO:0000313" key="15">
    <source>
        <dbReference type="EMBL" id="AZF77470.1"/>
    </source>
</evidence>
<evidence type="ECO:0000313" key="29">
    <source>
        <dbReference type="Proteomes" id="UP000278715"/>
    </source>
</evidence>
<name>A0A0E3MDA5_SACSO</name>
<dbReference type="Pfam" id="PF00501">
    <property type="entry name" value="AMP-binding"/>
    <property type="match status" value="1"/>
</dbReference>